<protein>
    <submittedName>
        <fullName evidence="2">Uncharacterized protein</fullName>
    </submittedName>
</protein>
<feature type="compositionally biased region" description="Basic and acidic residues" evidence="1">
    <location>
        <begin position="9"/>
        <end position="18"/>
    </location>
</feature>
<name>A0A834VZ22_9FABA</name>
<accession>A0A834VZ22</accession>
<dbReference type="EMBL" id="JAAIUW010000013">
    <property type="protein sequence ID" value="KAF7802190.1"/>
    <property type="molecule type" value="Genomic_DNA"/>
</dbReference>
<proteinExistence type="predicted"/>
<evidence type="ECO:0000313" key="2">
    <source>
        <dbReference type="EMBL" id="KAF7802190.1"/>
    </source>
</evidence>
<keyword evidence="3" id="KW-1185">Reference proteome</keyword>
<feature type="region of interest" description="Disordered" evidence="1">
    <location>
        <begin position="1"/>
        <end position="46"/>
    </location>
</feature>
<reference evidence="2" key="1">
    <citation type="submission" date="2020-09" db="EMBL/GenBank/DDBJ databases">
        <title>Genome-Enabled Discovery of Anthraquinone Biosynthesis in Senna tora.</title>
        <authorList>
            <person name="Kang S.-H."/>
            <person name="Pandey R.P."/>
            <person name="Lee C.-M."/>
            <person name="Sim J.-S."/>
            <person name="Jeong J.-T."/>
            <person name="Choi B.-S."/>
            <person name="Jung M."/>
            <person name="Ginzburg D."/>
            <person name="Zhao K."/>
            <person name="Won S.Y."/>
            <person name="Oh T.-J."/>
            <person name="Yu Y."/>
            <person name="Kim N.-H."/>
            <person name="Lee O.R."/>
            <person name="Lee T.-H."/>
            <person name="Bashyal P."/>
            <person name="Kim T.-S."/>
            <person name="Lee W.-H."/>
            <person name="Kawkins C."/>
            <person name="Kim C.-K."/>
            <person name="Kim J.S."/>
            <person name="Ahn B.O."/>
            <person name="Rhee S.Y."/>
            <person name="Sohng J.K."/>
        </authorList>
    </citation>
    <scope>NUCLEOTIDE SEQUENCE</scope>
    <source>
        <tissue evidence="2">Leaf</tissue>
    </source>
</reference>
<dbReference type="AlphaFoldDB" id="A0A834VZ22"/>
<organism evidence="2 3">
    <name type="scientific">Senna tora</name>
    <dbReference type="NCBI Taxonomy" id="362788"/>
    <lineage>
        <taxon>Eukaryota</taxon>
        <taxon>Viridiplantae</taxon>
        <taxon>Streptophyta</taxon>
        <taxon>Embryophyta</taxon>
        <taxon>Tracheophyta</taxon>
        <taxon>Spermatophyta</taxon>
        <taxon>Magnoliopsida</taxon>
        <taxon>eudicotyledons</taxon>
        <taxon>Gunneridae</taxon>
        <taxon>Pentapetalae</taxon>
        <taxon>rosids</taxon>
        <taxon>fabids</taxon>
        <taxon>Fabales</taxon>
        <taxon>Fabaceae</taxon>
        <taxon>Caesalpinioideae</taxon>
        <taxon>Cassia clade</taxon>
        <taxon>Senna</taxon>
    </lineage>
</organism>
<comment type="caution">
    <text evidence="2">The sequence shown here is derived from an EMBL/GenBank/DDBJ whole genome shotgun (WGS) entry which is preliminary data.</text>
</comment>
<feature type="compositionally biased region" description="Basic residues" evidence="1">
    <location>
        <begin position="25"/>
        <end position="38"/>
    </location>
</feature>
<sequence length="87" mass="10294">MKIQGVKSPENRKERDEILPGQEMKRRRRVEQRRRSKLKRGDARHDKTCNNLNRWFHQASAQLTCGTPAPHLMNLVRFESLILQSKS</sequence>
<gene>
    <name evidence="2" type="ORF">G2W53_041301</name>
</gene>
<evidence type="ECO:0000256" key="1">
    <source>
        <dbReference type="SAM" id="MobiDB-lite"/>
    </source>
</evidence>
<evidence type="ECO:0000313" key="3">
    <source>
        <dbReference type="Proteomes" id="UP000634136"/>
    </source>
</evidence>
<dbReference type="Proteomes" id="UP000634136">
    <property type="component" value="Unassembled WGS sequence"/>
</dbReference>